<dbReference type="Pfam" id="PF07044">
    <property type="entry name" value="DUF1329"/>
    <property type="match status" value="1"/>
</dbReference>
<dbReference type="InterPro" id="IPR010752">
    <property type="entry name" value="DUF1329"/>
</dbReference>
<dbReference type="RefSeq" id="WP_084310556.1">
    <property type="nucleotide sequence ID" value="NZ_FNIJ01000005.1"/>
</dbReference>
<evidence type="ECO:0000256" key="1">
    <source>
        <dbReference type="SAM" id="SignalP"/>
    </source>
</evidence>
<dbReference type="Proteomes" id="UP000242957">
    <property type="component" value="Unassembled WGS sequence"/>
</dbReference>
<dbReference type="AlphaFoldDB" id="A0A1H0EI39"/>
<dbReference type="Gene3D" id="2.50.20.10">
    <property type="entry name" value="Lipoprotein localisation LolA/LolB/LppX"/>
    <property type="match status" value="1"/>
</dbReference>
<dbReference type="OrthoDB" id="178023at2"/>
<evidence type="ECO:0000313" key="3">
    <source>
        <dbReference type="Proteomes" id="UP000242957"/>
    </source>
</evidence>
<gene>
    <name evidence="2" type="ORF">SAMN05216193_105181</name>
</gene>
<protein>
    <recommendedName>
        <fullName evidence="4">DUF1329 domain-containing protein</fullName>
    </recommendedName>
</protein>
<organism evidence="2 3">
    <name type="scientific">Pseudomonas jinjuensis</name>
    <dbReference type="NCBI Taxonomy" id="198616"/>
    <lineage>
        <taxon>Bacteria</taxon>
        <taxon>Pseudomonadati</taxon>
        <taxon>Pseudomonadota</taxon>
        <taxon>Gammaproteobacteria</taxon>
        <taxon>Pseudomonadales</taxon>
        <taxon>Pseudomonadaceae</taxon>
        <taxon>Pseudomonas</taxon>
    </lineage>
</organism>
<dbReference type="EMBL" id="FNIJ01000005">
    <property type="protein sequence ID" value="SDN81981.1"/>
    <property type="molecule type" value="Genomic_DNA"/>
</dbReference>
<proteinExistence type="predicted"/>
<dbReference type="STRING" id="198616.SAMN05216193_105181"/>
<keyword evidence="1" id="KW-0732">Signal</keyword>
<name>A0A1H0EI39_9PSED</name>
<sequence length="456" mass="50755">MRHVLTLASLVFGVTAANISLAAVSPEEAKQLGTTLTPWGAEIAGNADGTIPKYTGGIQPPASYDPGRPGIRPDPFADEKPVLTITAKNMQQHAAKLTEGTKALFSRYPDFRIEVYPTHRTARYPEFYQQNSLKNASDCQLGTDGLQLKGCWAGAPFPIPKSGQEVMWNRVLKYEGHAFRADDLMTTVVDANGTVIDTAGWKQWNQYPLWDPQRKEKLAGNELNELLRSDYNSPARKAGEKLVLQDGIDMLNSSRRAWSYVVGQRRVKLSPDVAYDTPSPTGAGIGTVDDSSVFFGSLDRYDFTLVGKKEMYIPYNLFRIQDPEKCSHATVHTKNFVNPDCMRWELHRVWVVEAKLKPGKRHIYPRRTLYWDEDYLGVGMSDAYDSTGKIYRVSQSESFPMYESAGHISGQFAVYDLASGAYVRQAYSSGKTGWYTAEPVPLTTFSAQAMSAGGIR</sequence>
<reference evidence="3" key="1">
    <citation type="submission" date="2016-10" db="EMBL/GenBank/DDBJ databases">
        <authorList>
            <person name="Varghese N."/>
            <person name="Submissions S."/>
        </authorList>
    </citation>
    <scope>NUCLEOTIDE SEQUENCE [LARGE SCALE GENOMIC DNA]</scope>
    <source>
        <strain evidence="3">JCM 21621</strain>
    </source>
</reference>
<evidence type="ECO:0008006" key="4">
    <source>
        <dbReference type="Google" id="ProtNLM"/>
    </source>
</evidence>
<feature type="signal peptide" evidence="1">
    <location>
        <begin position="1"/>
        <end position="22"/>
    </location>
</feature>
<evidence type="ECO:0000313" key="2">
    <source>
        <dbReference type="EMBL" id="SDN81981.1"/>
    </source>
</evidence>
<keyword evidence="3" id="KW-1185">Reference proteome</keyword>
<accession>A0A1H0EI39</accession>
<feature type="chain" id="PRO_5017471733" description="DUF1329 domain-containing protein" evidence="1">
    <location>
        <begin position="23"/>
        <end position="456"/>
    </location>
</feature>